<dbReference type="NCBIfam" id="NF041667">
    <property type="entry name" value="GvpU"/>
    <property type="match status" value="1"/>
</dbReference>
<name>A0A4R6M739_9GAMM</name>
<organism evidence="1 2">
    <name type="scientific">Marinomonas balearica</name>
    <dbReference type="NCBI Taxonomy" id="491947"/>
    <lineage>
        <taxon>Bacteria</taxon>
        <taxon>Pseudomonadati</taxon>
        <taxon>Pseudomonadota</taxon>
        <taxon>Gammaproteobacteria</taxon>
        <taxon>Oceanospirillales</taxon>
        <taxon>Oceanospirillaceae</taxon>
        <taxon>Marinomonas</taxon>
    </lineage>
</organism>
<dbReference type="OrthoDB" id="8075468at2"/>
<dbReference type="EMBL" id="SNXC01000013">
    <property type="protein sequence ID" value="TDO96946.1"/>
    <property type="molecule type" value="Genomic_DNA"/>
</dbReference>
<gene>
    <name evidence="1" type="ORF">DFP79_2717</name>
</gene>
<comment type="caution">
    <text evidence="1">The sequence shown here is derived from an EMBL/GenBank/DDBJ whole genome shotgun (WGS) entry which is preliminary data.</text>
</comment>
<dbReference type="Proteomes" id="UP000294656">
    <property type="component" value="Unassembled WGS sequence"/>
</dbReference>
<keyword evidence="2" id="KW-1185">Reference proteome</keyword>
<evidence type="ECO:0000313" key="2">
    <source>
        <dbReference type="Proteomes" id="UP000294656"/>
    </source>
</evidence>
<sequence length="143" mass="15546">MNENNATLTEVVDVDSKDWFLQDLIEITNSGKMTFDVTLTVGGFLVSGTLVGGKEYFEGFGEEFSFGLDGEAAEKVKSAFAKNGLMYSEASSPATLPNYVHLKNARFFHTIGTPVPGNRGVWWRGRVSEVVGFSLGALIPDDN</sequence>
<dbReference type="RefSeq" id="WP_133504438.1">
    <property type="nucleotide sequence ID" value="NZ_SNXC01000013.1"/>
</dbReference>
<accession>A0A4R6M739</accession>
<reference evidence="1 2" key="1">
    <citation type="submission" date="2019-03" db="EMBL/GenBank/DDBJ databases">
        <title>Genomic Encyclopedia of Type Strains, Phase III (KMG-III): the genomes of soil and plant-associated and newly described type strains.</title>
        <authorList>
            <person name="Whitman W."/>
        </authorList>
    </citation>
    <scope>NUCLEOTIDE SEQUENCE [LARGE SCALE GENOMIC DNA]</scope>
    <source>
        <strain evidence="1 2">CECT 7378</strain>
    </source>
</reference>
<evidence type="ECO:0008006" key="3">
    <source>
        <dbReference type="Google" id="ProtNLM"/>
    </source>
</evidence>
<proteinExistence type="predicted"/>
<dbReference type="AlphaFoldDB" id="A0A4R6M739"/>
<dbReference type="InterPro" id="IPR049644">
    <property type="entry name" value="GvpU-like"/>
</dbReference>
<protein>
    <recommendedName>
        <fullName evidence="3">Gas vesicle protein</fullName>
    </recommendedName>
</protein>
<evidence type="ECO:0000313" key="1">
    <source>
        <dbReference type="EMBL" id="TDO96946.1"/>
    </source>
</evidence>